<dbReference type="InterPro" id="IPR005819">
    <property type="entry name" value="H1/H5"/>
</dbReference>
<dbReference type="InterPro" id="IPR036388">
    <property type="entry name" value="WH-like_DNA-bd_sf"/>
</dbReference>
<protein>
    <submittedName>
        <fullName evidence="8 11">Histone H1t</fullName>
    </submittedName>
</protein>
<feature type="region of interest" description="Disordered" evidence="6">
    <location>
        <begin position="114"/>
        <end position="209"/>
    </location>
</feature>
<dbReference type="GO" id="GO:0006334">
    <property type="term" value="P:nucleosome assembly"/>
    <property type="evidence" value="ECO:0007669"/>
    <property type="project" value="InterPro"/>
</dbReference>
<sequence>MSETVPAAPAVPAPVAMERPPAKKRGKKPVGLSGASHKARSSSVSTLITEALSVSEERTGMSLAALKKALASVGYDVERNNSRIKIALKSLVTKGILVQTRGTGACGSFRLSKKAVPEGKSKVKKSTKNKKLGISRDSKSPKNAKNNKGVKKPKTTPKKVSGGGRKGGGKGAKSIQQRKSPAKVRAGKPKGGKPKMALQKGNPRKAVSK</sequence>
<dbReference type="InterPro" id="IPR036390">
    <property type="entry name" value="WH_DNA-bd_sf"/>
</dbReference>
<evidence type="ECO:0000256" key="3">
    <source>
        <dbReference type="ARBA" id="ARBA00022934"/>
    </source>
</evidence>
<dbReference type="Ensembl" id="ENSCCNT00000029613.1">
    <property type="protein sequence ID" value="ENSCCNP00000023156.1"/>
    <property type="gene ID" value="ENSCCNG00000022771.1"/>
</dbReference>
<feature type="compositionally biased region" description="Low complexity" evidence="6">
    <location>
        <begin position="1"/>
        <end position="19"/>
    </location>
</feature>
<accession>A0A250YC54</accession>
<evidence type="ECO:0000256" key="1">
    <source>
        <dbReference type="ARBA" id="ARBA00004286"/>
    </source>
</evidence>
<organism evidence="8">
    <name type="scientific">Castor canadensis</name>
    <name type="common">American beaver</name>
    <dbReference type="NCBI Taxonomy" id="51338"/>
    <lineage>
        <taxon>Eukaryota</taxon>
        <taxon>Metazoa</taxon>
        <taxon>Chordata</taxon>
        <taxon>Craniata</taxon>
        <taxon>Vertebrata</taxon>
        <taxon>Euteleostomi</taxon>
        <taxon>Mammalia</taxon>
        <taxon>Eutheria</taxon>
        <taxon>Euarchontoglires</taxon>
        <taxon>Glires</taxon>
        <taxon>Rodentia</taxon>
        <taxon>Castorimorpha</taxon>
        <taxon>Castoridae</taxon>
        <taxon>Castor</taxon>
    </lineage>
</organism>
<feature type="region of interest" description="Disordered" evidence="6">
    <location>
        <begin position="1"/>
        <end position="42"/>
    </location>
</feature>
<keyword evidence="3" id="KW-0164">Citrullination</keyword>
<evidence type="ECO:0000256" key="6">
    <source>
        <dbReference type="SAM" id="MobiDB-lite"/>
    </source>
</evidence>
<evidence type="ECO:0000313" key="11">
    <source>
        <dbReference type="RefSeq" id="XP_020008921.1"/>
    </source>
</evidence>
<dbReference type="Gene3D" id="1.10.10.10">
    <property type="entry name" value="Winged helix-like DNA-binding domain superfamily/Winged helix DNA-binding domain"/>
    <property type="match status" value="1"/>
</dbReference>
<name>A0A250YC54_CASCN</name>
<dbReference type="PROSITE" id="PS51504">
    <property type="entry name" value="H15"/>
    <property type="match status" value="1"/>
</dbReference>
<reference evidence="9" key="2">
    <citation type="submission" date="2023-09" db="UniProtKB">
        <authorList>
            <consortium name="Ensembl"/>
        </authorList>
    </citation>
    <scope>IDENTIFICATION</scope>
</reference>
<evidence type="ECO:0000256" key="4">
    <source>
        <dbReference type="ARBA" id="ARBA00023125"/>
    </source>
</evidence>
<feature type="compositionally biased region" description="Basic residues" evidence="6">
    <location>
        <begin position="148"/>
        <end position="157"/>
    </location>
</feature>
<feature type="compositionally biased region" description="Basic residues" evidence="6">
    <location>
        <begin position="180"/>
        <end position="193"/>
    </location>
</feature>
<dbReference type="AlphaFoldDB" id="A0A250YC54"/>
<feature type="compositionally biased region" description="Basic residues" evidence="6">
    <location>
        <begin position="122"/>
        <end position="133"/>
    </location>
</feature>
<gene>
    <name evidence="11" type="primary">LOC109677233</name>
    <name evidence="9" type="synonym">H1-6</name>
</gene>
<evidence type="ECO:0000259" key="7">
    <source>
        <dbReference type="PROSITE" id="PS51504"/>
    </source>
</evidence>
<dbReference type="Proteomes" id="UP001732720">
    <property type="component" value="Chromosome 8"/>
</dbReference>
<keyword evidence="4 5" id="KW-0238">DNA-binding</keyword>
<feature type="compositionally biased region" description="Gly residues" evidence="6">
    <location>
        <begin position="161"/>
        <end position="171"/>
    </location>
</feature>
<dbReference type="FunFam" id="1.10.10.10:FF:000075">
    <property type="entry name" value="Histone H1 like"/>
    <property type="match status" value="1"/>
</dbReference>
<evidence type="ECO:0000313" key="10">
    <source>
        <dbReference type="Proteomes" id="UP001732720"/>
    </source>
</evidence>
<keyword evidence="10" id="KW-1185">Reference proteome</keyword>
<comment type="similarity">
    <text evidence="5">Belongs to the histone H1/H5 family.</text>
</comment>
<evidence type="ECO:0000256" key="2">
    <source>
        <dbReference type="ARBA" id="ARBA00022454"/>
    </source>
</evidence>
<dbReference type="KEGG" id="ccan:109677233"/>
<dbReference type="GO" id="GO:0003677">
    <property type="term" value="F:DNA binding"/>
    <property type="evidence" value="ECO:0007669"/>
    <property type="project" value="UniProtKB-KW"/>
</dbReference>
<proteinExistence type="inferred from homology"/>
<dbReference type="PRINTS" id="PR00624">
    <property type="entry name" value="HISTONEH5"/>
</dbReference>
<dbReference type="GO" id="GO:0000786">
    <property type="term" value="C:nucleosome"/>
    <property type="evidence" value="ECO:0007669"/>
    <property type="project" value="InterPro"/>
</dbReference>
<dbReference type="GO" id="GO:0005634">
    <property type="term" value="C:nucleus"/>
    <property type="evidence" value="ECO:0007669"/>
    <property type="project" value="UniProtKB-SubCell"/>
</dbReference>
<dbReference type="InterPro" id="IPR005818">
    <property type="entry name" value="Histone_H1/H5_H15"/>
</dbReference>
<feature type="domain" description="H15" evidence="7">
    <location>
        <begin position="40"/>
        <end position="113"/>
    </location>
</feature>
<dbReference type="Pfam" id="PF00538">
    <property type="entry name" value="Linker_histone"/>
    <property type="match status" value="1"/>
</dbReference>
<reference evidence="11" key="3">
    <citation type="submission" date="2025-04" db="UniProtKB">
        <authorList>
            <consortium name="RefSeq"/>
        </authorList>
    </citation>
    <scope>IDENTIFICATION</scope>
    <source>
        <tissue evidence="11">Leukocyte</tissue>
    </source>
</reference>
<keyword evidence="2 5" id="KW-0158">Chromosome</keyword>
<dbReference type="GO" id="GO:0030527">
    <property type="term" value="F:structural constituent of chromatin"/>
    <property type="evidence" value="ECO:0007669"/>
    <property type="project" value="InterPro"/>
</dbReference>
<dbReference type="SUPFAM" id="SSF46785">
    <property type="entry name" value="Winged helix' DNA-binding domain"/>
    <property type="match status" value="1"/>
</dbReference>
<dbReference type="CTD" id="3010"/>
<dbReference type="EMBL" id="GFFW01003591">
    <property type="protein sequence ID" value="JAV41197.1"/>
    <property type="molecule type" value="Transcribed_RNA"/>
</dbReference>
<reference evidence="8" key="1">
    <citation type="journal article" date="2017" name="G3 (Bethesda)">
        <title>De Novo Genome and Transcriptome Assembly of the Canadian Beaver (Castor canadensis).</title>
        <authorList>
            <person name="Lok S."/>
            <person name="Paton T.A."/>
            <person name="Wang Z."/>
            <person name="Kaur G."/>
            <person name="Walker S."/>
            <person name="Yuen R.K."/>
            <person name="Sung W.W."/>
            <person name="Whitney J."/>
            <person name="Buchanan J.A."/>
            <person name="Trost B."/>
            <person name="Singh N."/>
            <person name="Apresto B."/>
            <person name="Chen N."/>
            <person name="Coole M."/>
            <person name="Dawson T.J."/>
            <person name="Ho K.Y."/>
            <person name="Hu Z."/>
            <person name="Pullenayegum S."/>
            <person name="Samler K."/>
            <person name="Shipstone A."/>
            <person name="Tsoi F."/>
            <person name="Wang T."/>
            <person name="Pereira S.L."/>
            <person name="Rostami P."/>
            <person name="Ryan C.A."/>
            <person name="Tong A.H."/>
            <person name="Ng K."/>
            <person name="Sundaravadanam Y."/>
            <person name="Simpson J.T."/>
            <person name="Lim B.K."/>
            <person name="Engstrom M.D."/>
            <person name="Dutton C.J."/>
            <person name="Kerr K.C."/>
            <person name="Franke M."/>
            <person name="Rapley W."/>
            <person name="Wintle R.F."/>
            <person name="Scherer S.W."/>
        </authorList>
    </citation>
    <scope>NUCLEOTIDE SEQUENCE</scope>
    <source>
        <strain evidence="8">Ward</strain>
        <tissue evidence="8">Leukocyte</tissue>
    </source>
</reference>
<dbReference type="OrthoDB" id="9634976at2759"/>
<comment type="subcellular location">
    <subcellularLocation>
        <location evidence="1">Chromosome</location>
    </subcellularLocation>
    <subcellularLocation>
        <location evidence="5">Nucleus</location>
    </subcellularLocation>
</comment>
<evidence type="ECO:0000313" key="9">
    <source>
        <dbReference type="Ensembl" id="ENSCCNP00000023156.1"/>
    </source>
</evidence>
<dbReference type="SMART" id="SM00526">
    <property type="entry name" value="H15"/>
    <property type="match status" value="1"/>
</dbReference>
<dbReference type="GeneID" id="109677233"/>
<evidence type="ECO:0000256" key="5">
    <source>
        <dbReference type="RuleBase" id="RU003894"/>
    </source>
</evidence>
<evidence type="ECO:0000313" key="8">
    <source>
        <dbReference type="EMBL" id="JAV41197.1"/>
    </source>
</evidence>
<keyword evidence="5" id="KW-0539">Nucleus</keyword>
<dbReference type="CDD" id="cd00073">
    <property type="entry name" value="H15"/>
    <property type="match status" value="1"/>
</dbReference>
<dbReference type="RefSeq" id="XP_020008921.1">
    <property type="nucleotide sequence ID" value="XM_020153332.1"/>
</dbReference>